<feature type="compositionally biased region" description="Acidic residues" evidence="1">
    <location>
        <begin position="183"/>
        <end position="195"/>
    </location>
</feature>
<reference evidence="2" key="1">
    <citation type="submission" date="2021-01" db="EMBL/GenBank/DDBJ databases">
        <authorList>
            <person name="Corre E."/>
            <person name="Pelletier E."/>
            <person name="Niang G."/>
            <person name="Scheremetjew M."/>
            <person name="Finn R."/>
            <person name="Kale V."/>
            <person name="Holt S."/>
            <person name="Cochrane G."/>
            <person name="Meng A."/>
            <person name="Brown T."/>
            <person name="Cohen L."/>
        </authorList>
    </citation>
    <scope>NUCLEOTIDE SEQUENCE</scope>
    <source>
        <strain evidence="2">CCMP281</strain>
    </source>
</reference>
<evidence type="ECO:0000313" key="2">
    <source>
        <dbReference type="EMBL" id="CAE0114304.1"/>
    </source>
</evidence>
<feature type="region of interest" description="Disordered" evidence="1">
    <location>
        <begin position="96"/>
        <end position="195"/>
    </location>
</feature>
<organism evidence="2">
    <name type="scientific">Haptolina ericina</name>
    <dbReference type="NCBI Taxonomy" id="156174"/>
    <lineage>
        <taxon>Eukaryota</taxon>
        <taxon>Haptista</taxon>
        <taxon>Haptophyta</taxon>
        <taxon>Prymnesiophyceae</taxon>
        <taxon>Prymnesiales</taxon>
        <taxon>Prymnesiaceae</taxon>
        <taxon>Haptolina</taxon>
    </lineage>
</organism>
<dbReference type="EMBL" id="HBHX01026795">
    <property type="protein sequence ID" value="CAE0114304.1"/>
    <property type="molecule type" value="Transcribed_RNA"/>
</dbReference>
<accession>A0A7S3AT35</accession>
<sequence length="195" mass="21005">MSLNVLTSDPKAPSECVFLSLSRAHEKASSSLAKVNEAHSKCRVLATQEKKRVCTLLDELFSDAIRQAQKERMLALRSIRSLALIRKRVIGAGAASSGAYTSSMSRDASVYDDDSESGWGEGEGENKDYVMDDRGPTSLRGSRPASSLGAHRPKNPSRMSSGPSPALGLQYGVGKGGQHYSEDDGVEDDTQDSFY</sequence>
<proteinExistence type="predicted"/>
<gene>
    <name evidence="2" type="ORF">HERI1096_LOCUS14978</name>
</gene>
<protein>
    <submittedName>
        <fullName evidence="2">Uncharacterized protein</fullName>
    </submittedName>
</protein>
<dbReference type="AlphaFoldDB" id="A0A7S3AT35"/>
<feature type="compositionally biased region" description="Basic and acidic residues" evidence="1">
    <location>
        <begin position="124"/>
        <end position="135"/>
    </location>
</feature>
<name>A0A7S3AT35_9EUKA</name>
<evidence type="ECO:0000256" key="1">
    <source>
        <dbReference type="SAM" id="MobiDB-lite"/>
    </source>
</evidence>